<organism evidence="2 3">
    <name type="scientific">Parasphingorhabdus flavimaris</name>
    <dbReference type="NCBI Taxonomy" id="266812"/>
    <lineage>
        <taxon>Bacteria</taxon>
        <taxon>Pseudomonadati</taxon>
        <taxon>Pseudomonadota</taxon>
        <taxon>Alphaproteobacteria</taxon>
        <taxon>Sphingomonadales</taxon>
        <taxon>Sphingomonadaceae</taxon>
        <taxon>Parasphingorhabdus</taxon>
    </lineage>
</organism>
<proteinExistence type="predicted"/>
<evidence type="ECO:0000256" key="1">
    <source>
        <dbReference type="SAM" id="MobiDB-lite"/>
    </source>
</evidence>
<dbReference type="Gene3D" id="6.10.280.50">
    <property type="match status" value="1"/>
</dbReference>
<comment type="caution">
    <text evidence="2">The sequence shown here is derived from an EMBL/GenBank/DDBJ whole genome shotgun (WGS) entry which is preliminary data.</text>
</comment>
<dbReference type="Pfam" id="PF04325">
    <property type="entry name" value="DUF465"/>
    <property type="match status" value="1"/>
</dbReference>
<dbReference type="Proteomes" id="UP000652427">
    <property type="component" value="Unassembled WGS sequence"/>
</dbReference>
<name>A0ABX2MYG0_9SPHN</name>
<feature type="region of interest" description="Disordered" evidence="1">
    <location>
        <begin position="1"/>
        <end position="22"/>
    </location>
</feature>
<sequence>MDKNHMSALRTKHEALDRKINEEETRPLPDTIRIHSLKKEKLRLKEELLDSA</sequence>
<gene>
    <name evidence="2" type="ORF">HUO14_01040</name>
</gene>
<reference evidence="2 3" key="1">
    <citation type="submission" date="2020-06" db="EMBL/GenBank/DDBJ databases">
        <authorList>
            <person name="Kim S.-J."/>
            <person name="Park S.-J."/>
        </authorList>
    </citation>
    <scope>NUCLEOTIDE SEQUENCE [LARGE SCALE GENOMIC DNA]</scope>
    <source>
        <strain evidence="2 3">SW-151</strain>
    </source>
</reference>
<dbReference type="EMBL" id="JABWMH010000001">
    <property type="protein sequence ID" value="NVD26483.1"/>
    <property type="molecule type" value="Genomic_DNA"/>
</dbReference>
<dbReference type="InterPro" id="IPR038444">
    <property type="entry name" value="DUF465_sf"/>
</dbReference>
<keyword evidence="3" id="KW-1185">Reference proteome</keyword>
<evidence type="ECO:0000313" key="3">
    <source>
        <dbReference type="Proteomes" id="UP000652427"/>
    </source>
</evidence>
<accession>A0ABX2MYG0</accession>
<evidence type="ECO:0000313" key="2">
    <source>
        <dbReference type="EMBL" id="NVD26483.1"/>
    </source>
</evidence>
<protein>
    <submittedName>
        <fullName evidence="2">YdcH family protein</fullName>
    </submittedName>
</protein>
<dbReference type="InterPro" id="IPR007420">
    <property type="entry name" value="DUF465"/>
</dbReference>